<dbReference type="GO" id="GO:0030246">
    <property type="term" value="F:carbohydrate binding"/>
    <property type="evidence" value="ECO:0007669"/>
    <property type="project" value="InterPro"/>
</dbReference>
<dbReference type="PROSITE" id="PS51695">
    <property type="entry name" value="SEDOLISIN"/>
    <property type="match status" value="1"/>
</dbReference>
<dbReference type="Pfam" id="PF01344">
    <property type="entry name" value="Kelch_1"/>
    <property type="match status" value="4"/>
</dbReference>
<dbReference type="SMART" id="SM00612">
    <property type="entry name" value="Kelch"/>
    <property type="match status" value="5"/>
</dbReference>
<dbReference type="InterPro" id="IPR011043">
    <property type="entry name" value="Gal_Oxase/kelch_b-propeller"/>
</dbReference>
<dbReference type="Gene3D" id="2.60.120.200">
    <property type="match status" value="1"/>
</dbReference>
<dbReference type="NCBIfam" id="NF038128">
    <property type="entry name" value="choice_anch_J"/>
    <property type="match status" value="1"/>
</dbReference>
<feature type="compositionally biased region" description="Low complexity" evidence="6">
    <location>
        <begin position="925"/>
        <end position="950"/>
    </location>
</feature>
<dbReference type="GO" id="GO:0006508">
    <property type="term" value="P:proteolysis"/>
    <property type="evidence" value="ECO:0007669"/>
    <property type="project" value="UniProtKB-KW"/>
</dbReference>
<evidence type="ECO:0000256" key="2">
    <source>
        <dbReference type="ARBA" id="ARBA00022670"/>
    </source>
</evidence>
<dbReference type="InterPro" id="IPR006652">
    <property type="entry name" value="Kelch_1"/>
</dbReference>
<dbReference type="SUPFAM" id="SSF49452">
    <property type="entry name" value="Starch-binding domain-like"/>
    <property type="match status" value="1"/>
</dbReference>
<evidence type="ECO:0000256" key="1">
    <source>
        <dbReference type="ARBA" id="ARBA00022441"/>
    </source>
</evidence>
<dbReference type="Gene3D" id="2.120.10.80">
    <property type="entry name" value="Kelch-type beta propeller"/>
    <property type="match status" value="2"/>
</dbReference>
<evidence type="ECO:0000313" key="10">
    <source>
        <dbReference type="Proteomes" id="UP000595703"/>
    </source>
</evidence>
<dbReference type="InterPro" id="IPR030400">
    <property type="entry name" value="Sedolisin_dom"/>
</dbReference>
<proteinExistence type="predicted"/>
<dbReference type="InterPro" id="IPR013784">
    <property type="entry name" value="Carb-bd-like_fold"/>
</dbReference>
<evidence type="ECO:0000259" key="8">
    <source>
        <dbReference type="PROSITE" id="PS51695"/>
    </source>
</evidence>
<name>A0A7U3UTD9_9ACTN</name>
<keyword evidence="5" id="KW-0720">Serine protease</keyword>
<sequence>MHRRIRMGAAAVAAACAVAFGLTAAAPAQAAPAAAGATPQSTLGYQPAACAVPVPAADRKGDAPYATCDLMDVTAGHGTAAGSSPTPPAAALTPSDLKAAYDLPSGGAGETVAIVDAGGYATAEADLAVFRATYGLSACTTANGCFTKLDQDGGHSFPPEDASWSLETALDLDAVSAACPDCRILLVEADSASIDDLGQAVDTAAAAHPVAISNSYGVPGELSDPAAYDQYYDHPGIAVTASTGDYGNVVNWPASNPDVVAVGGTTLNRDASTGRGWTESAWASGGSGCSGTEPKPAYQQALDTGCDNRAIGDVSADADPATGLGIYNSSAVGGWEQVGGTSLSSPLIAAMYALAGTPTPGTYPVTYPYADTNAADLTDVTTGSDGTCGDQLCTARAGWDGPTGLGSPAGVGALRQGPHGTVTGTVRGTGQGAAAGPLQGVAVTATDAAGRSYTATTDASGAFTLAPAVGSYALTVTRFGYAKATATLKVAQGRTLKESFTLRALPSHVVSGTVTDASGHGWPLAASITVDGYPGGAVATDPVTGRYSVRLPDDGTYTLHVASGLTGYQNADSTVAVGTRDVTHDVSLPADAALCTAAGYRFGYQGTTTDFEGWPGATPQDGWTVTDDSGSGVTWRFDDPSGTGNDTGATGQFAEVDSLDAGTSTHETTSLVSPVLDLSGDATPIVSFANSFSTALYNSNAYVDVSTDGGATWTAVWHMARTISQGPEVVTLPQAAGEKDVRVRFRYDAVHSWYWKVDDVFVGDRSCDATAGGLVAGTVDDARTGDALSGATVSVAGTPAATTAGGAYELFVPASAADRSGRTTLGVVDGAYTGATAKVSVAADRVTRKDWSLGAGHITVSGGPLQATLSPGRSTTRTVTLRNTGTAPVHVVLNPQDGSYTPASHGGKPGTGAPVRHATGDFTTGPLPAGRAGSAAASPDASASPAGGTAWTTADALPEPLQDSGSVTIDGKVYVFGGTDGSGPLSEALAHDPATGGWQRLAPMPAKLEKPGVEAVGAQIYVAGGWNSAGDVSASVYRYDPRQDTWTAVAPLPSGVVAGGTAVLGGRLYVVAGCGGNCVPVSQATYVYDPVADSWSRAADYPTTDSWLSCAGIGGQVVCAGGTDPVTGQATAATYALDPATGTWTARAALPYTAWGMASASSGGRLQLVGGVGGGELTNRAEEYDPDTDSWSALPAADALVYRGSGSCGLYVVGGSDAGNEPVTGVEQLPGYGDCGSSGDAAWLSAPHTVTVAPGAAVTVRVTLDAGEADPAGTYTSGLTVVTDSPYTVPALPAVMKVTGGH</sequence>
<feature type="chain" id="PRO_5032856584" evidence="7">
    <location>
        <begin position="31"/>
        <end position="1302"/>
    </location>
</feature>
<reference evidence="9 10" key="1">
    <citation type="journal article" date="2010" name="J. Bacteriol.">
        <title>Biochemical characterization of a novel indole prenyltransferase from Streptomyces sp. SN-593.</title>
        <authorList>
            <person name="Takahashi S."/>
            <person name="Takagi H."/>
            <person name="Toyoda A."/>
            <person name="Uramoto M."/>
            <person name="Nogawa T."/>
            <person name="Ueki M."/>
            <person name="Sakaki Y."/>
            <person name="Osada H."/>
        </authorList>
    </citation>
    <scope>NUCLEOTIDE SEQUENCE [LARGE SCALE GENOMIC DNA]</scope>
    <source>
        <strain evidence="9 10">SN-593</strain>
    </source>
</reference>
<keyword evidence="3" id="KW-0677">Repeat</keyword>
<feature type="signal peptide" evidence="7">
    <location>
        <begin position="1"/>
        <end position="30"/>
    </location>
</feature>
<dbReference type="InterPro" id="IPR008969">
    <property type="entry name" value="CarboxyPept-like_regulatory"/>
</dbReference>
<reference evidence="9 10" key="3">
    <citation type="journal article" date="2011" name="Nat. Chem. Biol.">
        <title>Reveromycin A biosynthesis uses RevG and RevJ for stereospecific spiroacetal formation.</title>
        <authorList>
            <person name="Takahashi S."/>
            <person name="Toyoda A."/>
            <person name="Sekiyama Y."/>
            <person name="Takagi H."/>
            <person name="Nogawa T."/>
            <person name="Uramoto M."/>
            <person name="Suzuki R."/>
            <person name="Koshino H."/>
            <person name="Kumano T."/>
            <person name="Panthee S."/>
            <person name="Dairi T."/>
            <person name="Ishikawa J."/>
            <person name="Ikeda H."/>
            <person name="Sakaki Y."/>
            <person name="Osada H."/>
        </authorList>
    </citation>
    <scope>NUCLEOTIDE SEQUENCE [LARGE SCALE GENOMIC DNA]</scope>
    <source>
        <strain evidence="9 10">SN-593</strain>
    </source>
</reference>
<dbReference type="PANTHER" id="PTHR45632:SF3">
    <property type="entry name" value="KELCH-LIKE PROTEIN 32"/>
    <property type="match status" value="1"/>
</dbReference>
<reference evidence="9 10" key="4">
    <citation type="journal article" date="2020" name="Sci. Rep.">
        <title>beta-carboline chemical signals induce reveromycin production through a LuxR family regulator in Streptomyces sp. SN-593.</title>
        <authorList>
            <person name="Panthee S."/>
            <person name="Kito N."/>
            <person name="Hayashi T."/>
            <person name="Shimizu T."/>
            <person name="Ishikawa J."/>
            <person name="Hamamoto H."/>
            <person name="Osada H."/>
            <person name="Takahashi S."/>
        </authorList>
    </citation>
    <scope>NUCLEOTIDE SEQUENCE [LARGE SCALE GENOMIC DNA]</scope>
    <source>
        <strain evidence="9 10">SN-593</strain>
    </source>
</reference>
<evidence type="ECO:0000313" key="9">
    <source>
        <dbReference type="EMBL" id="BBA98507.1"/>
    </source>
</evidence>
<dbReference type="KEGG" id="arev:RVR_4709"/>
<keyword evidence="1" id="KW-0880">Kelch repeat</keyword>
<dbReference type="SUPFAM" id="SSF52743">
    <property type="entry name" value="Subtilisin-like"/>
    <property type="match status" value="1"/>
</dbReference>
<keyword evidence="7" id="KW-0732">Signal</keyword>
<dbReference type="InterPro" id="IPR013320">
    <property type="entry name" value="ConA-like_dom_sf"/>
</dbReference>
<dbReference type="InterPro" id="IPR023828">
    <property type="entry name" value="Peptidase_S8_Ser-AS"/>
</dbReference>
<dbReference type="Gene3D" id="3.40.50.200">
    <property type="entry name" value="Peptidase S8/S53 domain"/>
    <property type="match status" value="1"/>
</dbReference>
<organism evidence="9 10">
    <name type="scientific">Actinacidiphila reveromycinica</name>
    <dbReference type="NCBI Taxonomy" id="659352"/>
    <lineage>
        <taxon>Bacteria</taxon>
        <taxon>Bacillati</taxon>
        <taxon>Actinomycetota</taxon>
        <taxon>Actinomycetes</taxon>
        <taxon>Kitasatosporales</taxon>
        <taxon>Streptomycetaceae</taxon>
        <taxon>Actinacidiphila</taxon>
    </lineage>
</organism>
<protein>
    <submittedName>
        <fullName evidence="9">Putative peptidase</fullName>
    </submittedName>
</protein>
<dbReference type="PANTHER" id="PTHR45632">
    <property type="entry name" value="LD33804P"/>
    <property type="match status" value="1"/>
</dbReference>
<dbReference type="InterPro" id="IPR015915">
    <property type="entry name" value="Kelch-typ_b-propeller"/>
</dbReference>
<evidence type="ECO:0000256" key="5">
    <source>
        <dbReference type="ARBA" id="ARBA00022825"/>
    </source>
</evidence>
<dbReference type="InterPro" id="IPR036852">
    <property type="entry name" value="Peptidase_S8/S53_dom_sf"/>
</dbReference>
<dbReference type="GO" id="GO:0004252">
    <property type="term" value="F:serine-type endopeptidase activity"/>
    <property type="evidence" value="ECO:0007669"/>
    <property type="project" value="InterPro"/>
</dbReference>
<dbReference type="PROSITE" id="PS00138">
    <property type="entry name" value="SUBTILASE_SER"/>
    <property type="match status" value="1"/>
</dbReference>
<dbReference type="Proteomes" id="UP000595703">
    <property type="component" value="Chromosome"/>
</dbReference>
<evidence type="ECO:0000256" key="6">
    <source>
        <dbReference type="SAM" id="MobiDB-lite"/>
    </source>
</evidence>
<evidence type="ECO:0000256" key="4">
    <source>
        <dbReference type="ARBA" id="ARBA00022801"/>
    </source>
</evidence>
<dbReference type="Gene3D" id="2.60.40.1120">
    <property type="entry name" value="Carboxypeptidase-like, regulatory domain"/>
    <property type="match status" value="3"/>
</dbReference>
<gene>
    <name evidence="9" type="ORF">RVR_4709</name>
</gene>
<keyword evidence="4" id="KW-0378">Hydrolase</keyword>
<evidence type="ECO:0000256" key="7">
    <source>
        <dbReference type="SAM" id="SignalP"/>
    </source>
</evidence>
<feature type="region of interest" description="Disordered" evidence="6">
    <location>
        <begin position="896"/>
        <end position="953"/>
    </location>
</feature>
<keyword evidence="10" id="KW-1185">Reference proteome</keyword>
<evidence type="ECO:0000256" key="3">
    <source>
        <dbReference type="ARBA" id="ARBA00022737"/>
    </source>
</evidence>
<dbReference type="CDD" id="cd04056">
    <property type="entry name" value="Peptidases_S53"/>
    <property type="match status" value="1"/>
</dbReference>
<keyword evidence="2" id="KW-0645">Protease</keyword>
<dbReference type="SUPFAM" id="SSF49899">
    <property type="entry name" value="Concanavalin A-like lectins/glucanases"/>
    <property type="match status" value="1"/>
</dbReference>
<reference evidence="9 10" key="2">
    <citation type="journal article" date="2011" name="J. Antibiot.">
        <title>Furaquinocins I and J: novel polyketide isoprenoid hybrid compounds from Streptomyces reveromyceticus SN-593.</title>
        <authorList>
            <person name="Panthee S."/>
            <person name="Takahashi S."/>
            <person name="Takagi H."/>
            <person name="Nogawa T."/>
            <person name="Oowada E."/>
            <person name="Uramoto M."/>
            <person name="Osada H."/>
        </authorList>
    </citation>
    <scope>NUCLEOTIDE SEQUENCE [LARGE SCALE GENOMIC DNA]</scope>
    <source>
        <strain evidence="9 10">SN-593</strain>
    </source>
</reference>
<dbReference type="SUPFAM" id="SSF49464">
    <property type="entry name" value="Carboxypeptidase regulatory domain-like"/>
    <property type="match status" value="1"/>
</dbReference>
<dbReference type="RefSeq" id="WP_202234646.1">
    <property type="nucleotide sequence ID" value="NZ_AP018365.1"/>
</dbReference>
<dbReference type="SUPFAM" id="SSF50965">
    <property type="entry name" value="Galactose oxidase, central domain"/>
    <property type="match status" value="1"/>
</dbReference>
<dbReference type="Pfam" id="PF13620">
    <property type="entry name" value="CarboxypepD_reg"/>
    <property type="match status" value="1"/>
</dbReference>
<feature type="domain" description="Peptidase S53" evidence="8">
    <location>
        <begin position="91"/>
        <end position="420"/>
    </location>
</feature>
<accession>A0A7U3UTD9</accession>
<dbReference type="EMBL" id="AP018365">
    <property type="protein sequence ID" value="BBA98507.1"/>
    <property type="molecule type" value="Genomic_DNA"/>
</dbReference>